<evidence type="ECO:0000256" key="2">
    <source>
        <dbReference type="SAM" id="Phobius"/>
    </source>
</evidence>
<evidence type="ECO:0000256" key="1">
    <source>
        <dbReference type="SAM" id="MobiDB-lite"/>
    </source>
</evidence>
<name>A0A067QRC6_ZOONE</name>
<feature type="region of interest" description="Disordered" evidence="1">
    <location>
        <begin position="98"/>
        <end position="118"/>
    </location>
</feature>
<reference evidence="3 4" key="1">
    <citation type="journal article" date="2014" name="Nat. Commun.">
        <title>Molecular traces of alternative social organization in a termite genome.</title>
        <authorList>
            <person name="Terrapon N."/>
            <person name="Li C."/>
            <person name="Robertson H.M."/>
            <person name="Ji L."/>
            <person name="Meng X."/>
            <person name="Booth W."/>
            <person name="Chen Z."/>
            <person name="Childers C.P."/>
            <person name="Glastad K.M."/>
            <person name="Gokhale K."/>
            <person name="Gowin J."/>
            <person name="Gronenberg W."/>
            <person name="Hermansen R.A."/>
            <person name="Hu H."/>
            <person name="Hunt B.G."/>
            <person name="Huylmans A.K."/>
            <person name="Khalil S.M."/>
            <person name="Mitchell R.D."/>
            <person name="Munoz-Torres M.C."/>
            <person name="Mustard J.A."/>
            <person name="Pan H."/>
            <person name="Reese J.T."/>
            <person name="Scharf M.E."/>
            <person name="Sun F."/>
            <person name="Vogel H."/>
            <person name="Xiao J."/>
            <person name="Yang W."/>
            <person name="Yang Z."/>
            <person name="Yang Z."/>
            <person name="Zhou J."/>
            <person name="Zhu J."/>
            <person name="Brent C.S."/>
            <person name="Elsik C.G."/>
            <person name="Goodisman M.A."/>
            <person name="Liberles D.A."/>
            <person name="Roe R.M."/>
            <person name="Vargo E.L."/>
            <person name="Vilcinskas A."/>
            <person name="Wang J."/>
            <person name="Bornberg-Bauer E."/>
            <person name="Korb J."/>
            <person name="Zhang G."/>
            <person name="Liebig J."/>
        </authorList>
    </citation>
    <scope>NUCLEOTIDE SEQUENCE [LARGE SCALE GENOMIC DNA]</scope>
    <source>
        <tissue evidence="3">Whole organism</tissue>
    </source>
</reference>
<keyword evidence="4" id="KW-1185">Reference proteome</keyword>
<feature type="region of interest" description="Disordered" evidence="1">
    <location>
        <begin position="34"/>
        <end position="74"/>
    </location>
</feature>
<evidence type="ECO:0000313" key="3">
    <source>
        <dbReference type="EMBL" id="KDR12255.1"/>
    </source>
</evidence>
<dbReference type="InParanoid" id="A0A067QRC6"/>
<feature type="transmembrane region" description="Helical" evidence="2">
    <location>
        <begin position="128"/>
        <end position="154"/>
    </location>
</feature>
<keyword evidence="2" id="KW-0812">Transmembrane</keyword>
<dbReference type="AlphaFoldDB" id="A0A067QRC6"/>
<gene>
    <name evidence="3" type="ORF">L798_13742</name>
</gene>
<feature type="compositionally biased region" description="Polar residues" evidence="1">
    <location>
        <begin position="49"/>
        <end position="74"/>
    </location>
</feature>
<proteinExistence type="predicted"/>
<evidence type="ECO:0000313" key="4">
    <source>
        <dbReference type="Proteomes" id="UP000027135"/>
    </source>
</evidence>
<dbReference type="EMBL" id="KK853032">
    <property type="protein sequence ID" value="KDR12255.1"/>
    <property type="molecule type" value="Genomic_DNA"/>
</dbReference>
<dbReference type="STRING" id="136037.A0A067QRC6"/>
<protein>
    <submittedName>
        <fullName evidence="3">Uncharacterized protein</fullName>
    </submittedName>
</protein>
<dbReference type="Proteomes" id="UP000027135">
    <property type="component" value="Unassembled WGS sequence"/>
</dbReference>
<accession>A0A067QRC6</accession>
<keyword evidence="2" id="KW-1133">Transmembrane helix</keyword>
<keyword evidence="2" id="KW-0472">Membrane</keyword>
<sequence length="223" mass="24868">MWLWCATLRSRPGGMSYCDDFCPAFKPMTCKGQYSQNDKARNTSKHFSSRNPETNQKYVNHSSEGINSDYETNGTQDNVDIETIDDMDVDTDIANDTIGKYQINDESESSDLGSTDEKDQVEKRMWGIILYSCIGVMGGMCLIGAVVLGTDMFLNYRKSRGEKNCNSLRSSMRHVKMELMDTAADSQETRPLTHSQGFDFVSMPTNANITIQHGNSGSSSVQS</sequence>
<organism evidence="3 4">
    <name type="scientific">Zootermopsis nevadensis</name>
    <name type="common">Dampwood termite</name>
    <dbReference type="NCBI Taxonomy" id="136037"/>
    <lineage>
        <taxon>Eukaryota</taxon>
        <taxon>Metazoa</taxon>
        <taxon>Ecdysozoa</taxon>
        <taxon>Arthropoda</taxon>
        <taxon>Hexapoda</taxon>
        <taxon>Insecta</taxon>
        <taxon>Pterygota</taxon>
        <taxon>Neoptera</taxon>
        <taxon>Polyneoptera</taxon>
        <taxon>Dictyoptera</taxon>
        <taxon>Blattodea</taxon>
        <taxon>Blattoidea</taxon>
        <taxon>Termitoidae</taxon>
        <taxon>Termopsidae</taxon>
        <taxon>Zootermopsis</taxon>
    </lineage>
</organism>